<reference evidence="11" key="1">
    <citation type="submission" date="2023-03" db="EMBL/GenBank/DDBJ databases">
        <title>Mating type loci evolution in Malassezia.</title>
        <authorList>
            <person name="Coelho M.A."/>
        </authorList>
    </citation>
    <scope>NUCLEOTIDE SEQUENCE</scope>
    <source>
        <strain evidence="11">CBS 11721</strain>
    </source>
</reference>
<gene>
    <name evidence="11" type="ORF">MCUN1_001193</name>
</gene>
<feature type="transmembrane region" description="Helical" evidence="9">
    <location>
        <begin position="637"/>
        <end position="656"/>
    </location>
</feature>
<dbReference type="PANTHER" id="PTHR11629">
    <property type="entry name" value="VACUOLAR PROTON ATPASES"/>
    <property type="match status" value="1"/>
</dbReference>
<keyword evidence="6 9" id="KW-1133">Transmembrane helix</keyword>
<evidence type="ECO:0000256" key="3">
    <source>
        <dbReference type="ARBA" id="ARBA00022448"/>
    </source>
</evidence>
<feature type="transmembrane region" description="Helical" evidence="9">
    <location>
        <begin position="752"/>
        <end position="781"/>
    </location>
</feature>
<evidence type="ECO:0000256" key="9">
    <source>
        <dbReference type="RuleBase" id="RU361189"/>
    </source>
</evidence>
<evidence type="ECO:0000256" key="7">
    <source>
        <dbReference type="ARBA" id="ARBA00023065"/>
    </source>
</evidence>
<protein>
    <recommendedName>
        <fullName evidence="9">V-type proton ATPase subunit a</fullName>
    </recommendedName>
</protein>
<dbReference type="Proteomes" id="UP001219933">
    <property type="component" value="Chromosome 2"/>
</dbReference>
<evidence type="ECO:0000256" key="10">
    <source>
        <dbReference type="SAM" id="Coils"/>
    </source>
</evidence>
<comment type="function">
    <text evidence="9">Essential component of the vacuolar proton pump (V-ATPase), a multimeric enzyme that catalyzes the translocation of protons across the membranes. Required for assembly and activity of the V-ATPase.</text>
</comment>
<keyword evidence="7 9" id="KW-0406">Ion transport</keyword>
<dbReference type="PIRSF" id="PIRSF001293">
    <property type="entry name" value="ATP6V0A1"/>
    <property type="match status" value="1"/>
</dbReference>
<evidence type="ECO:0000256" key="1">
    <source>
        <dbReference type="ARBA" id="ARBA00004141"/>
    </source>
</evidence>
<dbReference type="AlphaFoldDB" id="A0AAF0ETE2"/>
<feature type="transmembrane region" description="Helical" evidence="9">
    <location>
        <begin position="416"/>
        <end position="441"/>
    </location>
</feature>
<keyword evidence="3 9" id="KW-0813">Transport</keyword>
<evidence type="ECO:0000256" key="6">
    <source>
        <dbReference type="ARBA" id="ARBA00022989"/>
    </source>
</evidence>
<dbReference type="PANTHER" id="PTHR11629:SF63">
    <property type="entry name" value="V-TYPE PROTON ATPASE SUBUNIT A"/>
    <property type="match status" value="1"/>
</dbReference>
<feature type="transmembrane region" description="Helical" evidence="9">
    <location>
        <begin position="565"/>
        <end position="589"/>
    </location>
</feature>
<dbReference type="GO" id="GO:0007035">
    <property type="term" value="P:vacuolar acidification"/>
    <property type="evidence" value="ECO:0007669"/>
    <property type="project" value="TreeGrafter"/>
</dbReference>
<comment type="similarity">
    <text evidence="2 9">Belongs to the V-ATPase 116 kDa subunit family.</text>
</comment>
<evidence type="ECO:0000313" key="11">
    <source>
        <dbReference type="EMBL" id="WFD34354.1"/>
    </source>
</evidence>
<keyword evidence="12" id="KW-1185">Reference proteome</keyword>
<organism evidence="11 12">
    <name type="scientific">Malassezia cuniculi</name>
    <dbReference type="NCBI Taxonomy" id="948313"/>
    <lineage>
        <taxon>Eukaryota</taxon>
        <taxon>Fungi</taxon>
        <taxon>Dikarya</taxon>
        <taxon>Basidiomycota</taxon>
        <taxon>Ustilaginomycotina</taxon>
        <taxon>Malasseziomycetes</taxon>
        <taxon>Malasseziales</taxon>
        <taxon>Malasseziaceae</taxon>
        <taxon>Malassezia</taxon>
    </lineage>
</organism>
<evidence type="ECO:0000256" key="4">
    <source>
        <dbReference type="ARBA" id="ARBA00022692"/>
    </source>
</evidence>
<comment type="subcellular location">
    <subcellularLocation>
        <location evidence="1">Membrane</location>
        <topology evidence="1">Multi-pass membrane protein</topology>
    </subcellularLocation>
</comment>
<sequence length="821" mass="91609">MSGQTESLLRSASMALIQLYIPADGAHAAVTELGDLGSVQFRDLNPDVAPFQRAYVGDMRRLDEMDRRIAFLQRALEREAITPRPLESALPLLDASGPMLLNELASRLKEHEERVAQMNASYDALQQRLQQLEEARAVIRETAAFFAHATNAPDAARLSVDDDNAPLLTETGVSEHASTAGPAFDLSFVSGTIDRERMPTLERVLWRALRGNLYMNYAEIDQPLGGDEPVHKNVFVVFAHGAAVLAKVRRICESMGGTLYTVDGDAAQRDARLHEVTERIEDHENILYSTGAARRAELVRVAESLTAWADVVRREKLIYATLNQFQSDNTQHTLIAEGWVPHAELPQVQLALKRAQESTAGRVASVLQILQTSEMPPTKQWTNRFTEGFQSIIDAYGTATYQEINPGLFTVITFPFLFAVMFGDLGHGALMLLASGAMVLWEEKLLRTRLDEISSMFFYGRYIILLMSVFAMFTGVLYNDIFSRSMHLFHSGWTWPRGDGTLTAEGNGHVYPIGIDPGWHGAENNLVFSNSLKMKLSIVLGVAHMTFAMLLNIPNHLHFGHANFIWAELLPQVLFMQSLFGYLVITIIYKWSIDWYATDASGQPLHNSPPGLLNMLIYMFLRPGVVDPETQLYAGQATLQTFLLLLALVCVPWMLVTKPYLLYKEHKAKTAQGYLPVDREDDVMEDADAIAGGHDDHEEFVLGEVVIHQIIHTIEFCLGCISNTASYLRLWALSLAHAQLSQVLWDMTIKNVFGMTGIVGVIATVFAFSLWFVLTIAILCVMEGLSAFLHALRLHWVEAGSKHYGAAGYPFMPLTLREPLQ</sequence>
<feature type="transmembrane region" description="Helical" evidence="9">
    <location>
        <begin position="462"/>
        <end position="481"/>
    </location>
</feature>
<evidence type="ECO:0000256" key="2">
    <source>
        <dbReference type="ARBA" id="ARBA00009904"/>
    </source>
</evidence>
<dbReference type="GO" id="GO:0046961">
    <property type="term" value="F:proton-transporting ATPase activity, rotational mechanism"/>
    <property type="evidence" value="ECO:0007669"/>
    <property type="project" value="InterPro"/>
</dbReference>
<evidence type="ECO:0000256" key="8">
    <source>
        <dbReference type="ARBA" id="ARBA00023136"/>
    </source>
</evidence>
<dbReference type="EMBL" id="CP119878">
    <property type="protein sequence ID" value="WFD34354.1"/>
    <property type="molecule type" value="Genomic_DNA"/>
</dbReference>
<dbReference type="GO" id="GO:0000220">
    <property type="term" value="C:vacuolar proton-transporting V-type ATPase, V0 domain"/>
    <property type="evidence" value="ECO:0007669"/>
    <property type="project" value="InterPro"/>
</dbReference>
<proteinExistence type="inferred from homology"/>
<dbReference type="Pfam" id="PF01496">
    <property type="entry name" value="V_ATPase_I"/>
    <property type="match status" value="1"/>
</dbReference>
<feature type="transmembrane region" description="Helical" evidence="9">
    <location>
        <begin position="534"/>
        <end position="553"/>
    </location>
</feature>
<keyword evidence="8 9" id="KW-0472">Membrane</keyword>
<evidence type="ECO:0000313" key="12">
    <source>
        <dbReference type="Proteomes" id="UP001219933"/>
    </source>
</evidence>
<evidence type="ECO:0000256" key="5">
    <source>
        <dbReference type="ARBA" id="ARBA00022781"/>
    </source>
</evidence>
<keyword evidence="5 9" id="KW-0375">Hydrogen ion transport</keyword>
<dbReference type="InterPro" id="IPR026028">
    <property type="entry name" value="V-type_ATPase_116kDa_su_euka"/>
</dbReference>
<dbReference type="InterPro" id="IPR002490">
    <property type="entry name" value="V-ATPase_116kDa_su"/>
</dbReference>
<accession>A0AAF0ETE2</accession>
<keyword evidence="10" id="KW-0175">Coiled coil</keyword>
<dbReference type="GO" id="GO:0051117">
    <property type="term" value="F:ATPase binding"/>
    <property type="evidence" value="ECO:0007669"/>
    <property type="project" value="TreeGrafter"/>
</dbReference>
<feature type="coiled-coil region" evidence="10">
    <location>
        <begin position="62"/>
        <end position="142"/>
    </location>
</feature>
<name>A0AAF0ETE2_9BASI</name>
<keyword evidence="4 9" id="KW-0812">Transmembrane</keyword>
<dbReference type="GO" id="GO:0000329">
    <property type="term" value="C:fungal-type vacuole membrane"/>
    <property type="evidence" value="ECO:0007669"/>
    <property type="project" value="TreeGrafter"/>
</dbReference>